<evidence type="ECO:0000259" key="2">
    <source>
        <dbReference type="Pfam" id="PF08241"/>
    </source>
</evidence>
<evidence type="ECO:0000256" key="1">
    <source>
        <dbReference type="SAM" id="MobiDB-lite"/>
    </source>
</evidence>
<dbReference type="PANTHER" id="PTHR12734">
    <property type="entry name" value="METHYLTRANSFERASE-RELATED"/>
    <property type="match status" value="1"/>
</dbReference>
<dbReference type="AlphaFoldDB" id="A0A7S0JB64"/>
<dbReference type="SUPFAM" id="SSF53335">
    <property type="entry name" value="S-adenosyl-L-methionine-dependent methyltransferases"/>
    <property type="match status" value="1"/>
</dbReference>
<sequence length="318" mass="34168">MPPAVRGRGQRPERTAPAEAFYNASEVAKYNASSRMAVTQRHLARRALQLLQLPASQRCLLLDLGCGTGLSGDAIERAGHSWIGVDISVNMLRSTRAPTKPRDALAADIGCRLGLRKGVFDGALSISAVQWLCFATRPEDVPQKRVRQFFRGLCAVLMPGARAVLQLYPEKPGHVGMLREAALGCGFSGALVVDYPRSERSKKLFLVLCAPTRSPWPCPRPPLAASTSAVKKGNATTRKGGWFKGKVPRSPAATLHTSAIAKDAHGARQPRRGQVVAGINQGHAVVAEAEVGSAARLPSRHQGRRERRSKQATVRGGL</sequence>
<gene>
    <name evidence="3" type="ORF">CLEP1334_LOCUS20605</name>
</gene>
<dbReference type="PANTHER" id="PTHR12734:SF0">
    <property type="entry name" value="18S RRNA (GUANINE-N(7))-METHYLTRANSFERASE-RELATED"/>
    <property type="match status" value="1"/>
</dbReference>
<dbReference type="GO" id="GO:0016435">
    <property type="term" value="F:rRNA (guanine) methyltransferase activity"/>
    <property type="evidence" value="ECO:0007669"/>
    <property type="project" value="InterPro"/>
</dbReference>
<dbReference type="InterPro" id="IPR013216">
    <property type="entry name" value="Methyltransf_11"/>
</dbReference>
<dbReference type="Gene3D" id="3.40.50.150">
    <property type="entry name" value="Vaccinia Virus protein VP39"/>
    <property type="match status" value="1"/>
</dbReference>
<dbReference type="EMBL" id="HBER01040886">
    <property type="protein sequence ID" value="CAD8545316.1"/>
    <property type="molecule type" value="Transcribed_RNA"/>
</dbReference>
<organism evidence="3">
    <name type="scientific">Calcidiscus leptoporus</name>
    <dbReference type="NCBI Taxonomy" id="127549"/>
    <lineage>
        <taxon>Eukaryota</taxon>
        <taxon>Haptista</taxon>
        <taxon>Haptophyta</taxon>
        <taxon>Prymnesiophyceae</taxon>
        <taxon>Coccolithales</taxon>
        <taxon>Calcidiscaceae</taxon>
        <taxon>Calcidiscus</taxon>
    </lineage>
</organism>
<reference evidence="3" key="1">
    <citation type="submission" date="2021-01" db="EMBL/GenBank/DDBJ databases">
        <authorList>
            <person name="Corre E."/>
            <person name="Pelletier E."/>
            <person name="Niang G."/>
            <person name="Scheremetjew M."/>
            <person name="Finn R."/>
            <person name="Kale V."/>
            <person name="Holt S."/>
            <person name="Cochrane G."/>
            <person name="Meng A."/>
            <person name="Brown T."/>
            <person name="Cohen L."/>
        </authorList>
    </citation>
    <scope>NUCLEOTIDE SEQUENCE</scope>
    <source>
        <strain evidence="3">RCC1130</strain>
    </source>
</reference>
<dbReference type="InterPro" id="IPR029063">
    <property type="entry name" value="SAM-dependent_MTases_sf"/>
</dbReference>
<dbReference type="GO" id="GO:0005730">
    <property type="term" value="C:nucleolus"/>
    <property type="evidence" value="ECO:0007669"/>
    <property type="project" value="TreeGrafter"/>
</dbReference>
<feature type="region of interest" description="Disordered" evidence="1">
    <location>
        <begin position="293"/>
        <end position="318"/>
    </location>
</feature>
<evidence type="ECO:0000313" key="3">
    <source>
        <dbReference type="EMBL" id="CAD8545316.1"/>
    </source>
</evidence>
<name>A0A7S0JB64_9EUKA</name>
<dbReference type="InterPro" id="IPR039769">
    <property type="entry name" value="Bud23-like"/>
</dbReference>
<accession>A0A7S0JB64</accession>
<proteinExistence type="predicted"/>
<dbReference type="CDD" id="cd02440">
    <property type="entry name" value="AdoMet_MTases"/>
    <property type="match status" value="1"/>
</dbReference>
<dbReference type="Pfam" id="PF08241">
    <property type="entry name" value="Methyltransf_11"/>
    <property type="match status" value="1"/>
</dbReference>
<dbReference type="GO" id="GO:0070476">
    <property type="term" value="P:rRNA (guanine-N7)-methylation"/>
    <property type="evidence" value="ECO:0007669"/>
    <property type="project" value="InterPro"/>
</dbReference>
<feature type="compositionally biased region" description="Basic residues" evidence="1">
    <location>
        <begin position="298"/>
        <end position="310"/>
    </location>
</feature>
<protein>
    <recommendedName>
        <fullName evidence="2">Methyltransferase type 11 domain-containing protein</fullName>
    </recommendedName>
</protein>
<feature type="domain" description="Methyltransferase type 11" evidence="2">
    <location>
        <begin position="62"/>
        <end position="164"/>
    </location>
</feature>